<dbReference type="PANTHER" id="PTHR11716:SF100">
    <property type="entry name" value="PHOSPHOLIPASE A2"/>
    <property type="match status" value="1"/>
</dbReference>
<keyword evidence="3 5" id="KW-1015">Disulfide bond</keyword>
<organism evidence="9 10">
    <name type="scientific">Geotrypetes seraphini</name>
    <name type="common">Gaboon caecilian</name>
    <name type="synonym">Caecilia seraphini</name>
    <dbReference type="NCBI Taxonomy" id="260995"/>
    <lineage>
        <taxon>Eukaryota</taxon>
        <taxon>Metazoa</taxon>
        <taxon>Chordata</taxon>
        <taxon>Craniata</taxon>
        <taxon>Vertebrata</taxon>
        <taxon>Euteleostomi</taxon>
        <taxon>Amphibia</taxon>
        <taxon>Gymnophiona</taxon>
        <taxon>Geotrypetes</taxon>
    </lineage>
</organism>
<feature type="disulfide bond" evidence="5">
    <location>
        <begin position="64"/>
        <end position="116"/>
    </location>
</feature>
<feature type="disulfide bond" evidence="5">
    <location>
        <begin position="49"/>
        <end position="65"/>
    </location>
</feature>
<keyword evidence="7" id="KW-0732">Signal</keyword>
<dbReference type="InterPro" id="IPR036444">
    <property type="entry name" value="PLipase_A2_dom_sf"/>
</dbReference>
<dbReference type="GO" id="GO:0006644">
    <property type="term" value="P:phospholipid metabolic process"/>
    <property type="evidence" value="ECO:0007669"/>
    <property type="project" value="InterPro"/>
</dbReference>
<evidence type="ECO:0000256" key="1">
    <source>
        <dbReference type="ARBA" id="ARBA00004613"/>
    </source>
</evidence>
<comment type="similarity">
    <text evidence="6">Belongs to the phospholipase A2 family.</text>
</comment>
<name>A0A6P8PCD7_GEOSA</name>
<evidence type="ECO:0000256" key="2">
    <source>
        <dbReference type="ARBA" id="ARBA00022525"/>
    </source>
</evidence>
<comment type="cofactor">
    <cofactor evidence="4">
        <name>Ca(2+)</name>
        <dbReference type="ChEBI" id="CHEBI:29108"/>
    </cofactor>
    <text evidence="4">Binds 1 Ca(2+) ion per subunit.</text>
</comment>
<keyword evidence="2 7" id="KW-0964">Secreted</keyword>
<evidence type="ECO:0000256" key="7">
    <source>
        <dbReference type="RuleBase" id="RU361236"/>
    </source>
</evidence>
<dbReference type="InParanoid" id="A0A6P8PCD7"/>
<dbReference type="GO" id="GO:0005509">
    <property type="term" value="F:calcium ion binding"/>
    <property type="evidence" value="ECO:0007669"/>
    <property type="project" value="InterPro"/>
</dbReference>
<reference evidence="10" key="1">
    <citation type="submission" date="2025-08" db="UniProtKB">
        <authorList>
            <consortium name="RefSeq"/>
        </authorList>
    </citation>
    <scope>IDENTIFICATION</scope>
</reference>
<dbReference type="Proteomes" id="UP000515159">
    <property type="component" value="Chromosome 15"/>
</dbReference>
<feature type="binding site" evidence="4">
    <location>
        <position position="48"/>
    </location>
    <ligand>
        <name>Ca(2+)</name>
        <dbReference type="ChEBI" id="CHEBI:29108"/>
    </ligand>
</feature>
<gene>
    <name evidence="10" type="primary">LOC117349390</name>
</gene>
<dbReference type="AlphaFoldDB" id="A0A6P8PCD7"/>
<evidence type="ECO:0000256" key="6">
    <source>
        <dbReference type="RuleBase" id="RU003654"/>
    </source>
</evidence>
<dbReference type="KEGG" id="gsh:117349390"/>
<feature type="disulfide bond" evidence="5">
    <location>
        <begin position="80"/>
        <end position="102"/>
    </location>
</feature>
<evidence type="ECO:0000256" key="4">
    <source>
        <dbReference type="PIRSR" id="PIRSR601211-2"/>
    </source>
</evidence>
<feature type="signal peptide" evidence="7">
    <location>
        <begin position="1"/>
        <end position="20"/>
    </location>
</feature>
<dbReference type="SMART" id="SM00085">
    <property type="entry name" value="PA2c"/>
    <property type="match status" value="1"/>
</dbReference>
<feature type="disulfide bond" evidence="5">
    <location>
        <begin position="71"/>
        <end position="109"/>
    </location>
</feature>
<dbReference type="PRINTS" id="PR00389">
    <property type="entry name" value="PHPHLIPASEA2"/>
</dbReference>
<evidence type="ECO:0000256" key="3">
    <source>
        <dbReference type="ARBA" id="ARBA00023157"/>
    </source>
</evidence>
<evidence type="ECO:0000313" key="10">
    <source>
        <dbReference type="RefSeq" id="XP_033778705.1"/>
    </source>
</evidence>
<keyword evidence="4" id="KW-0479">Metal-binding</keyword>
<dbReference type="PANTHER" id="PTHR11716">
    <property type="entry name" value="PHOSPHOLIPASE A2 FAMILY MEMBER"/>
    <property type="match status" value="1"/>
</dbReference>
<dbReference type="GO" id="GO:0005576">
    <property type="term" value="C:extracellular region"/>
    <property type="evidence" value="ECO:0007669"/>
    <property type="project" value="UniProtKB-SubCell"/>
</dbReference>
<feature type="domain" description="Phospholipase A2-like central" evidence="8">
    <location>
        <begin position="23"/>
        <end position="136"/>
    </location>
</feature>
<comment type="catalytic activity">
    <reaction evidence="7">
        <text>a 1,2-diacyl-sn-glycero-3-phosphocholine + H2O = a 1-acyl-sn-glycero-3-phosphocholine + a fatty acid + H(+)</text>
        <dbReference type="Rhea" id="RHEA:15801"/>
        <dbReference type="ChEBI" id="CHEBI:15377"/>
        <dbReference type="ChEBI" id="CHEBI:15378"/>
        <dbReference type="ChEBI" id="CHEBI:28868"/>
        <dbReference type="ChEBI" id="CHEBI:57643"/>
        <dbReference type="ChEBI" id="CHEBI:58168"/>
        <dbReference type="EC" id="3.1.1.4"/>
    </reaction>
</comment>
<protein>
    <recommendedName>
        <fullName evidence="7">Phospholipase A2</fullName>
        <ecNumber evidence="7">3.1.1.4</ecNumber>
    </recommendedName>
</protein>
<comment type="subcellular location">
    <subcellularLocation>
        <location evidence="1 7">Secreted</location>
    </subcellularLocation>
</comment>
<dbReference type="GeneID" id="117349390"/>
<keyword evidence="9" id="KW-1185">Reference proteome</keyword>
<dbReference type="Pfam" id="PF00068">
    <property type="entry name" value="Phospholip_A2_1"/>
    <property type="match status" value="1"/>
</dbReference>
<dbReference type="FunCoup" id="A0A6P8PCD7">
    <property type="interactions" value="513"/>
</dbReference>
<dbReference type="Gene3D" id="1.20.90.10">
    <property type="entry name" value="Phospholipase A2 domain"/>
    <property type="match status" value="1"/>
</dbReference>
<dbReference type="InterPro" id="IPR001211">
    <property type="entry name" value="PLA2"/>
</dbReference>
<dbReference type="InterPro" id="IPR016090">
    <property type="entry name" value="PLA2-like_dom"/>
</dbReference>
<dbReference type="GO" id="GO:0050482">
    <property type="term" value="P:arachidonate secretion"/>
    <property type="evidence" value="ECO:0007669"/>
    <property type="project" value="InterPro"/>
</dbReference>
<sequence>MKNYILILTLLISCAIVVHGNHEFGKFANMVQQVTERSLLAFSSYGCYCGFGGRGTPKDATDWCCFRLKCCYARMAQLKCKTANYDFTCNNKNVICSSKNLCGMQTCECHKTAAYCFRDSKTSYNNLNMLPPQPLVIALNSLQCSTTKSPSC</sequence>
<dbReference type="GO" id="GO:0005543">
    <property type="term" value="F:phospholipid binding"/>
    <property type="evidence" value="ECO:0007669"/>
    <property type="project" value="TreeGrafter"/>
</dbReference>
<dbReference type="SUPFAM" id="SSF48619">
    <property type="entry name" value="Phospholipase A2, PLA2"/>
    <property type="match status" value="1"/>
</dbReference>
<feature type="disulfide bond" evidence="5">
    <location>
        <begin position="96"/>
        <end position="107"/>
    </location>
</feature>
<dbReference type="GO" id="GO:0016042">
    <property type="term" value="P:lipid catabolic process"/>
    <property type="evidence" value="ECO:0007669"/>
    <property type="project" value="InterPro"/>
</dbReference>
<dbReference type="OrthoDB" id="5841574at2759"/>
<keyword evidence="7" id="KW-0378">Hydrolase</keyword>
<proteinExistence type="inferred from homology"/>
<evidence type="ECO:0000313" key="9">
    <source>
        <dbReference type="Proteomes" id="UP000515159"/>
    </source>
</evidence>
<dbReference type="RefSeq" id="XP_033778705.1">
    <property type="nucleotide sequence ID" value="XM_033922814.1"/>
</dbReference>
<dbReference type="CDD" id="cd00125">
    <property type="entry name" value="PLA2c"/>
    <property type="match status" value="1"/>
</dbReference>
<dbReference type="GO" id="GO:0047498">
    <property type="term" value="F:calcium-dependent phospholipase A2 activity"/>
    <property type="evidence" value="ECO:0007669"/>
    <property type="project" value="TreeGrafter"/>
</dbReference>
<keyword evidence="4 7" id="KW-0106">Calcium</keyword>
<dbReference type="EC" id="3.1.1.4" evidence="7"/>
<accession>A0A6P8PCD7</accession>
<dbReference type="FunFam" id="1.20.90.10:FF:000001">
    <property type="entry name" value="Basic phospholipase A2 homolog"/>
    <property type="match status" value="1"/>
</dbReference>
<evidence type="ECO:0000259" key="8">
    <source>
        <dbReference type="SMART" id="SM00085"/>
    </source>
</evidence>
<feature type="binding site" evidence="4">
    <location>
        <position position="52"/>
    </location>
    <ligand>
        <name>Ca(2+)</name>
        <dbReference type="ChEBI" id="CHEBI:29108"/>
    </ligand>
</feature>
<feature type="binding site" evidence="4">
    <location>
        <position position="50"/>
    </location>
    <ligand>
        <name>Ca(2+)</name>
        <dbReference type="ChEBI" id="CHEBI:29108"/>
    </ligand>
</feature>
<feature type="chain" id="PRO_5028504321" description="Phospholipase A2" evidence="7">
    <location>
        <begin position="21"/>
        <end position="152"/>
    </location>
</feature>
<keyword evidence="7" id="KW-0443">Lipid metabolism</keyword>
<evidence type="ECO:0000256" key="5">
    <source>
        <dbReference type="PIRSR" id="PIRSR601211-3"/>
    </source>
</evidence>